<name>G7LG74_MEDTR</name>
<organism evidence="1 3">
    <name type="scientific">Medicago truncatula</name>
    <name type="common">Barrel medic</name>
    <name type="synonym">Medicago tribuloides</name>
    <dbReference type="NCBI Taxonomy" id="3880"/>
    <lineage>
        <taxon>Eukaryota</taxon>
        <taxon>Viridiplantae</taxon>
        <taxon>Streptophyta</taxon>
        <taxon>Embryophyta</taxon>
        <taxon>Tracheophyta</taxon>
        <taxon>Spermatophyta</taxon>
        <taxon>Magnoliopsida</taxon>
        <taxon>eudicotyledons</taxon>
        <taxon>Gunneridae</taxon>
        <taxon>Pentapetalae</taxon>
        <taxon>rosids</taxon>
        <taxon>fabids</taxon>
        <taxon>Fabales</taxon>
        <taxon>Fabaceae</taxon>
        <taxon>Papilionoideae</taxon>
        <taxon>50 kb inversion clade</taxon>
        <taxon>NPAAA clade</taxon>
        <taxon>Hologalegina</taxon>
        <taxon>IRL clade</taxon>
        <taxon>Trifolieae</taxon>
        <taxon>Medicago</taxon>
    </lineage>
</organism>
<dbReference type="EnsemblPlants" id="AET03188">
    <property type="protein sequence ID" value="AET03188"/>
    <property type="gene ID" value="MTR_8g065750"/>
</dbReference>
<dbReference type="Proteomes" id="UP000002051">
    <property type="component" value="Chromosome 8"/>
</dbReference>
<sequence>MSSIKYPNNGMETPSRSVPFHPAPFHSAPCHIYGCSNNTTLKDFTITNSYVGPSNLEPLVFSSDATKDSTFKDANFSEAVKYISHILMEKDFEQKPCMCYDPLSLLLRKFSLML</sequence>
<protein>
    <submittedName>
        <fullName evidence="1 2">Uncharacterized protein</fullName>
    </submittedName>
</protein>
<evidence type="ECO:0000313" key="2">
    <source>
        <dbReference type="EnsemblPlants" id="AET03188"/>
    </source>
</evidence>
<reference evidence="1 3" key="1">
    <citation type="journal article" date="2011" name="Nature">
        <title>The Medicago genome provides insight into the evolution of rhizobial symbioses.</title>
        <authorList>
            <person name="Young N.D."/>
            <person name="Debelle F."/>
            <person name="Oldroyd G.E."/>
            <person name="Geurts R."/>
            <person name="Cannon S.B."/>
            <person name="Udvardi M.K."/>
            <person name="Benedito V.A."/>
            <person name="Mayer K.F."/>
            <person name="Gouzy J."/>
            <person name="Schoof H."/>
            <person name="Van de Peer Y."/>
            <person name="Proost S."/>
            <person name="Cook D.R."/>
            <person name="Meyers B.C."/>
            <person name="Spannagl M."/>
            <person name="Cheung F."/>
            <person name="De Mita S."/>
            <person name="Krishnakumar V."/>
            <person name="Gundlach H."/>
            <person name="Zhou S."/>
            <person name="Mudge J."/>
            <person name="Bharti A.K."/>
            <person name="Murray J.D."/>
            <person name="Naoumkina M.A."/>
            <person name="Rosen B."/>
            <person name="Silverstein K.A."/>
            <person name="Tang H."/>
            <person name="Rombauts S."/>
            <person name="Zhao P.X."/>
            <person name="Zhou P."/>
            <person name="Barbe V."/>
            <person name="Bardou P."/>
            <person name="Bechner M."/>
            <person name="Bellec A."/>
            <person name="Berger A."/>
            <person name="Berges H."/>
            <person name="Bidwell S."/>
            <person name="Bisseling T."/>
            <person name="Choisne N."/>
            <person name="Couloux A."/>
            <person name="Denny R."/>
            <person name="Deshpande S."/>
            <person name="Dai X."/>
            <person name="Doyle J.J."/>
            <person name="Dudez A.M."/>
            <person name="Farmer A.D."/>
            <person name="Fouteau S."/>
            <person name="Franken C."/>
            <person name="Gibelin C."/>
            <person name="Gish J."/>
            <person name="Goldstein S."/>
            <person name="Gonzalez A.J."/>
            <person name="Green P.J."/>
            <person name="Hallab A."/>
            <person name="Hartog M."/>
            <person name="Hua A."/>
            <person name="Humphray S.J."/>
            <person name="Jeong D.H."/>
            <person name="Jing Y."/>
            <person name="Jocker A."/>
            <person name="Kenton S.M."/>
            <person name="Kim D.J."/>
            <person name="Klee K."/>
            <person name="Lai H."/>
            <person name="Lang C."/>
            <person name="Lin S."/>
            <person name="Macmil S.L."/>
            <person name="Magdelenat G."/>
            <person name="Matthews L."/>
            <person name="McCorrison J."/>
            <person name="Monaghan E.L."/>
            <person name="Mun J.H."/>
            <person name="Najar F.Z."/>
            <person name="Nicholson C."/>
            <person name="Noirot C."/>
            <person name="O'Bleness M."/>
            <person name="Paule C.R."/>
            <person name="Poulain J."/>
            <person name="Prion F."/>
            <person name="Qin B."/>
            <person name="Qu C."/>
            <person name="Retzel E.F."/>
            <person name="Riddle C."/>
            <person name="Sallet E."/>
            <person name="Samain S."/>
            <person name="Samson N."/>
            <person name="Sanders I."/>
            <person name="Saurat O."/>
            <person name="Scarpelli C."/>
            <person name="Schiex T."/>
            <person name="Segurens B."/>
            <person name="Severin A.J."/>
            <person name="Sherrier D.J."/>
            <person name="Shi R."/>
            <person name="Sims S."/>
            <person name="Singer S.R."/>
            <person name="Sinharoy S."/>
            <person name="Sterck L."/>
            <person name="Viollet A."/>
            <person name="Wang B.B."/>
            <person name="Wang K."/>
            <person name="Wang M."/>
            <person name="Wang X."/>
            <person name="Warfsmann J."/>
            <person name="Weissenbach J."/>
            <person name="White D.D."/>
            <person name="White J.D."/>
            <person name="Wiley G.B."/>
            <person name="Wincker P."/>
            <person name="Xing Y."/>
            <person name="Yang L."/>
            <person name="Yao Z."/>
            <person name="Ying F."/>
            <person name="Zhai J."/>
            <person name="Zhou L."/>
            <person name="Zuber A."/>
            <person name="Denarie J."/>
            <person name="Dixon R.A."/>
            <person name="May G.D."/>
            <person name="Schwartz D.C."/>
            <person name="Rogers J."/>
            <person name="Quetier F."/>
            <person name="Town C.D."/>
            <person name="Roe B.A."/>
        </authorList>
    </citation>
    <scope>NUCLEOTIDE SEQUENCE [LARGE SCALE GENOMIC DNA]</scope>
    <source>
        <strain evidence="1">A17</strain>
        <strain evidence="2 3">cv. Jemalong A17</strain>
    </source>
</reference>
<keyword evidence="3" id="KW-1185">Reference proteome</keyword>
<reference evidence="2" key="3">
    <citation type="submission" date="2015-04" db="UniProtKB">
        <authorList>
            <consortium name="EnsemblPlants"/>
        </authorList>
    </citation>
    <scope>IDENTIFICATION</scope>
    <source>
        <strain evidence="2">cv. Jemalong A17</strain>
    </source>
</reference>
<dbReference type="EMBL" id="CM001224">
    <property type="protein sequence ID" value="AET03188.1"/>
    <property type="molecule type" value="Genomic_DNA"/>
</dbReference>
<accession>G7LG74</accession>
<dbReference type="HOGENOM" id="CLU_2124795_0_0_1"/>
<gene>
    <name evidence="1" type="ordered locus">MTR_8g065750</name>
</gene>
<dbReference type="AlphaFoldDB" id="G7LG74"/>
<evidence type="ECO:0000313" key="1">
    <source>
        <dbReference type="EMBL" id="AET03188.1"/>
    </source>
</evidence>
<dbReference type="PaxDb" id="3880-AET03188"/>
<evidence type="ECO:0000313" key="3">
    <source>
        <dbReference type="Proteomes" id="UP000002051"/>
    </source>
</evidence>
<proteinExistence type="predicted"/>
<reference evidence="1 3" key="2">
    <citation type="journal article" date="2014" name="BMC Genomics">
        <title>An improved genome release (version Mt4.0) for the model legume Medicago truncatula.</title>
        <authorList>
            <person name="Tang H."/>
            <person name="Krishnakumar V."/>
            <person name="Bidwell S."/>
            <person name="Rosen B."/>
            <person name="Chan A."/>
            <person name="Zhou S."/>
            <person name="Gentzbittel L."/>
            <person name="Childs K.L."/>
            <person name="Yandell M."/>
            <person name="Gundlach H."/>
            <person name="Mayer K.F."/>
            <person name="Schwartz D.C."/>
            <person name="Town C.D."/>
        </authorList>
    </citation>
    <scope>GENOME REANNOTATION</scope>
    <source>
        <strain evidence="2 3">cv. Jemalong A17</strain>
    </source>
</reference>